<protein>
    <recommendedName>
        <fullName evidence="1">PhnB-like domain-containing protein</fullName>
    </recommendedName>
</protein>
<accession>V4RQ62</accession>
<organism evidence="2 3">
    <name type="scientific">Asticcacaulis benevestitus DSM 16100 = ATCC BAA-896</name>
    <dbReference type="NCBI Taxonomy" id="1121022"/>
    <lineage>
        <taxon>Bacteria</taxon>
        <taxon>Pseudomonadati</taxon>
        <taxon>Pseudomonadota</taxon>
        <taxon>Alphaproteobacteria</taxon>
        <taxon>Caulobacterales</taxon>
        <taxon>Caulobacteraceae</taxon>
        <taxon>Asticcacaulis</taxon>
    </lineage>
</organism>
<dbReference type="AlphaFoldDB" id="V4RQ62"/>
<gene>
    <name evidence="2" type="ORF">ABENE_05540</name>
</gene>
<comment type="caution">
    <text evidence="2">The sequence shown here is derived from an EMBL/GenBank/DDBJ whole genome shotgun (WGS) entry which is preliminary data.</text>
</comment>
<dbReference type="PANTHER" id="PTHR33990:SF1">
    <property type="entry name" value="PROTEIN YJDN"/>
    <property type="match status" value="1"/>
</dbReference>
<dbReference type="PATRIC" id="fig|1121022.4.peg.1101"/>
<dbReference type="eggNOG" id="COG2764">
    <property type="taxonomic scope" value="Bacteria"/>
</dbReference>
<evidence type="ECO:0000259" key="1">
    <source>
        <dbReference type="Pfam" id="PF06983"/>
    </source>
</evidence>
<dbReference type="Pfam" id="PF06983">
    <property type="entry name" value="3-dmu-9_3-mt"/>
    <property type="match status" value="1"/>
</dbReference>
<dbReference type="Gene3D" id="3.10.180.10">
    <property type="entry name" value="2,3-Dihydroxybiphenyl 1,2-Dioxygenase, domain 1"/>
    <property type="match status" value="1"/>
</dbReference>
<dbReference type="PANTHER" id="PTHR33990">
    <property type="entry name" value="PROTEIN YJDN-RELATED"/>
    <property type="match status" value="1"/>
</dbReference>
<dbReference type="OrthoDB" id="9795306at2"/>
<dbReference type="InterPro" id="IPR029068">
    <property type="entry name" value="Glyas_Bleomycin-R_OHBP_Dase"/>
</dbReference>
<dbReference type="SUPFAM" id="SSF54593">
    <property type="entry name" value="Glyoxalase/Bleomycin resistance protein/Dihydroxybiphenyl dioxygenase"/>
    <property type="match status" value="1"/>
</dbReference>
<dbReference type="CDD" id="cd06588">
    <property type="entry name" value="PhnB_like"/>
    <property type="match status" value="1"/>
</dbReference>
<feature type="domain" description="PhnB-like" evidence="1">
    <location>
        <begin position="2"/>
        <end position="130"/>
    </location>
</feature>
<keyword evidence="3" id="KW-1185">Reference proteome</keyword>
<dbReference type="STRING" id="1121022.GCA_000376105_00900"/>
<evidence type="ECO:0000313" key="2">
    <source>
        <dbReference type="EMBL" id="ESQ93363.1"/>
    </source>
</evidence>
<name>V4RQ62_9CAUL</name>
<dbReference type="RefSeq" id="WP_018080568.1">
    <property type="nucleotide sequence ID" value="NZ_AQWM01000002.1"/>
</dbReference>
<dbReference type="EMBL" id="AWGB01000008">
    <property type="protein sequence ID" value="ESQ93363.1"/>
    <property type="molecule type" value="Genomic_DNA"/>
</dbReference>
<dbReference type="Proteomes" id="UP000017837">
    <property type="component" value="Unassembled WGS sequence"/>
</dbReference>
<sequence length="138" mass="15276">MKITPYLNFPGTCAEAFKFYAETLQGEITFLQTHGDSPMKDMVGPDWQDKVMHATLLVGDHEISGSDAPLQMFAKPAGFMVTINPTDPDHARRIYAAFAEGGEVKMELQETFWTPLFGMVTDRFGTPWMISLEAGAPA</sequence>
<dbReference type="InterPro" id="IPR028973">
    <property type="entry name" value="PhnB-like"/>
</dbReference>
<reference evidence="2 3" key="1">
    <citation type="journal article" date="2014" name="Nature">
        <title>Sequential evolution of bacterial morphology by co-option of a developmental regulator.</title>
        <authorList>
            <person name="Jiang C."/>
            <person name="Brown P.J."/>
            <person name="Ducret A."/>
            <person name="Brun Y.V."/>
        </authorList>
    </citation>
    <scope>NUCLEOTIDE SEQUENCE [LARGE SCALE GENOMIC DNA]</scope>
    <source>
        <strain evidence="2 3">DSM 16100</strain>
    </source>
</reference>
<proteinExistence type="predicted"/>
<evidence type="ECO:0000313" key="3">
    <source>
        <dbReference type="Proteomes" id="UP000017837"/>
    </source>
</evidence>